<dbReference type="GO" id="GO:0016757">
    <property type="term" value="F:glycosyltransferase activity"/>
    <property type="evidence" value="ECO:0007669"/>
    <property type="project" value="InterPro"/>
</dbReference>
<dbReference type="EMBL" id="NGMS01000001">
    <property type="protein sequence ID" value="OTP26392.1"/>
    <property type="molecule type" value="Genomic_DNA"/>
</dbReference>
<accession>A0A242KYF3</accession>
<name>A0A242KYF3_ENTMU</name>
<gene>
    <name evidence="2" type="ORF">A5802_000103</name>
</gene>
<dbReference type="Gene3D" id="3.40.50.2000">
    <property type="entry name" value="Glycogen Phosphorylase B"/>
    <property type="match status" value="2"/>
</dbReference>
<dbReference type="SUPFAM" id="SSF53756">
    <property type="entry name" value="UDP-Glycosyltransferase/glycogen phosphorylase"/>
    <property type="match status" value="1"/>
</dbReference>
<protein>
    <recommendedName>
        <fullName evidence="1">Glycosyl transferase family 1 domain-containing protein</fullName>
    </recommendedName>
</protein>
<evidence type="ECO:0000313" key="2">
    <source>
        <dbReference type="EMBL" id="OTP26392.1"/>
    </source>
</evidence>
<dbReference type="PANTHER" id="PTHR45947:SF15">
    <property type="entry name" value="TEICHURONIC ACID BIOSYNTHESIS GLYCOSYLTRANSFERASE TUAC-RELATED"/>
    <property type="match status" value="1"/>
</dbReference>
<dbReference type="InterPro" id="IPR050194">
    <property type="entry name" value="Glycosyltransferase_grp1"/>
</dbReference>
<organism evidence="2 3">
    <name type="scientific">Enterococcus mundtii</name>
    <dbReference type="NCBI Taxonomy" id="53346"/>
    <lineage>
        <taxon>Bacteria</taxon>
        <taxon>Bacillati</taxon>
        <taxon>Bacillota</taxon>
        <taxon>Bacilli</taxon>
        <taxon>Lactobacillales</taxon>
        <taxon>Enterococcaceae</taxon>
        <taxon>Enterococcus</taxon>
    </lineage>
</organism>
<dbReference type="AlphaFoldDB" id="A0A242KYF3"/>
<proteinExistence type="predicted"/>
<dbReference type="Pfam" id="PF00534">
    <property type="entry name" value="Glycos_transf_1"/>
    <property type="match status" value="1"/>
</dbReference>
<evidence type="ECO:0000313" key="3">
    <source>
        <dbReference type="Proteomes" id="UP000195024"/>
    </source>
</evidence>
<sequence>MKILFFVSSFPALSETFILNQITGMIDRGHEVEILSTKKVNTDYHPEVEKYNLMNKVKYIEIPKNPISKVLKGIAIFIKLSCKNPKRACSLINKKKHGNFVWNLRPLYISSFFEKNKEYDVIIAHYGYNLLLLEIIKNTYYKFPKIIGFFHGNDLNGFIARFGSDIYKPLQKPTSTLGLPISTLLLERLNELQILIGRTKVHHMGVDCDKFTYSPPKEFEGKLRLLIVGRLTEKKGIDNAIEAVSILKIRNMHVSLKVIGDGEQKSYLEELIQSRNLTKDVELLGWQTQEVVKKYVDLADLILLPSKEASTGDKEGIPVSLMEALASGKLVISTFHSGIPEIIQDGKNGWLVQENDSDGLARKVKEVSQLTLNKRIEIARNAREAVFFNFNIDKLNDQLDDIVKTLCLEGDHFESRRS</sequence>
<dbReference type="PANTHER" id="PTHR45947">
    <property type="entry name" value="SULFOQUINOVOSYL TRANSFERASE SQD2"/>
    <property type="match status" value="1"/>
</dbReference>
<dbReference type="InterPro" id="IPR001296">
    <property type="entry name" value="Glyco_trans_1"/>
</dbReference>
<dbReference type="Proteomes" id="UP000195024">
    <property type="component" value="Unassembled WGS sequence"/>
</dbReference>
<evidence type="ECO:0000259" key="1">
    <source>
        <dbReference type="Pfam" id="PF00534"/>
    </source>
</evidence>
<dbReference type="RefSeq" id="WP_086334344.1">
    <property type="nucleotide sequence ID" value="NZ_NGMS01000001.1"/>
</dbReference>
<reference evidence="2 3" key="1">
    <citation type="submission" date="2017-05" db="EMBL/GenBank/DDBJ databases">
        <title>The Genome Sequence of Enterococcus mundtii 6B1_DIV0119.</title>
        <authorList>
            <consortium name="The Broad Institute Genomics Platform"/>
            <consortium name="The Broad Institute Genomic Center for Infectious Diseases"/>
            <person name="Earl A."/>
            <person name="Manson A."/>
            <person name="Schwartman J."/>
            <person name="Gilmore M."/>
            <person name="Abouelleil A."/>
            <person name="Cao P."/>
            <person name="Chapman S."/>
            <person name="Cusick C."/>
            <person name="Shea T."/>
            <person name="Young S."/>
            <person name="Neafsey D."/>
            <person name="Nusbaum C."/>
            <person name="Birren B."/>
        </authorList>
    </citation>
    <scope>NUCLEOTIDE SEQUENCE [LARGE SCALE GENOMIC DNA]</scope>
    <source>
        <strain evidence="2 3">6B1_DIV0119</strain>
    </source>
</reference>
<feature type="domain" description="Glycosyl transferase family 1" evidence="1">
    <location>
        <begin position="218"/>
        <end position="384"/>
    </location>
</feature>
<comment type="caution">
    <text evidence="2">The sequence shown here is derived from an EMBL/GenBank/DDBJ whole genome shotgun (WGS) entry which is preliminary data.</text>
</comment>